<name>K2G0Z2_9BACT</name>
<accession>K2G0Z2</accession>
<feature type="transmembrane region" description="Helical" evidence="1">
    <location>
        <begin position="6"/>
        <end position="27"/>
    </location>
</feature>
<keyword evidence="1" id="KW-1133">Transmembrane helix</keyword>
<evidence type="ECO:0000313" key="2">
    <source>
        <dbReference type="EMBL" id="EKE27857.1"/>
    </source>
</evidence>
<proteinExistence type="predicted"/>
<gene>
    <name evidence="2" type="ORF">ACD_3C00142G0013</name>
</gene>
<sequence length="68" mass="8133">MEPITILIYVSTVVIAAVWTFLSMTLYRAYSIMTKVERIVEYIDHVKNTLMTWEKIPMKFINKMLKKF</sequence>
<keyword evidence="1" id="KW-0812">Transmembrane</keyword>
<evidence type="ECO:0000256" key="1">
    <source>
        <dbReference type="SAM" id="Phobius"/>
    </source>
</evidence>
<protein>
    <submittedName>
        <fullName evidence="2">Uncharacterized protein</fullName>
    </submittedName>
</protein>
<comment type="caution">
    <text evidence="2">The sequence shown here is derived from an EMBL/GenBank/DDBJ whole genome shotgun (WGS) entry which is preliminary data.</text>
</comment>
<dbReference type="EMBL" id="AMFJ01000416">
    <property type="protein sequence ID" value="EKE27857.1"/>
    <property type="molecule type" value="Genomic_DNA"/>
</dbReference>
<organism evidence="2">
    <name type="scientific">uncultured bacterium</name>
    <name type="common">gcode 4</name>
    <dbReference type="NCBI Taxonomy" id="1234023"/>
    <lineage>
        <taxon>Bacteria</taxon>
        <taxon>environmental samples</taxon>
    </lineage>
</organism>
<reference evidence="2" key="1">
    <citation type="journal article" date="2012" name="Science">
        <title>Fermentation, hydrogen, and sulfur metabolism in multiple uncultivated bacterial phyla.</title>
        <authorList>
            <person name="Wrighton K.C."/>
            <person name="Thomas B.C."/>
            <person name="Sharon I."/>
            <person name="Miller C.S."/>
            <person name="Castelle C.J."/>
            <person name="VerBerkmoes N.C."/>
            <person name="Wilkins M.J."/>
            <person name="Hettich R.L."/>
            <person name="Lipton M.S."/>
            <person name="Williams K.H."/>
            <person name="Long P.E."/>
            <person name="Banfield J.F."/>
        </authorList>
    </citation>
    <scope>NUCLEOTIDE SEQUENCE [LARGE SCALE GENOMIC DNA]</scope>
</reference>
<dbReference type="AlphaFoldDB" id="K2G0Z2"/>
<keyword evidence="1" id="KW-0472">Membrane</keyword>